<gene>
    <name evidence="2" type="ORF">NE398_00305</name>
</gene>
<dbReference type="Proteomes" id="UP001141183">
    <property type="component" value="Unassembled WGS sequence"/>
</dbReference>
<dbReference type="InterPro" id="IPR016772">
    <property type="entry name" value="UCP020408"/>
</dbReference>
<sequence>MSIVVIGGHDRMSRDYLDVCKKYKCKAKIFTQMKAGLNDKIGSPDVIILFTNIVSHKMARKAKKEAERKNIRIINNHNSTVNSLEEIIKNIL</sequence>
<evidence type="ECO:0000313" key="2">
    <source>
        <dbReference type="EMBL" id="MDC4238615.1"/>
    </source>
</evidence>
<dbReference type="AlphaFoldDB" id="A0A9X3XFF9"/>
<proteinExistence type="inferred from homology"/>
<protein>
    <submittedName>
        <fullName evidence="2">DUF2325 domain-containing protein</fullName>
    </submittedName>
</protein>
<reference evidence="2" key="1">
    <citation type="submission" date="2022-05" db="EMBL/GenBank/DDBJ databases">
        <title>Draft genome sequence of Clostridium tertium strain CP3 isolated from Peru.</title>
        <authorList>
            <person name="Hurtado R."/>
            <person name="Lima L."/>
            <person name="Sousa T."/>
            <person name="Jaiswal A.K."/>
            <person name="Tiwari S."/>
            <person name="Maturrano L."/>
            <person name="Brenig B."/>
            <person name="Azevedo V."/>
        </authorList>
    </citation>
    <scope>NUCLEOTIDE SEQUENCE</scope>
    <source>
        <strain evidence="2">CP3</strain>
    </source>
</reference>
<dbReference type="GeneID" id="93043111"/>
<comment type="similarity">
    <text evidence="1">Belongs to the UPF0751 family.</text>
</comment>
<dbReference type="RefSeq" id="WP_008680438.1">
    <property type="nucleotide sequence ID" value="NZ_BAAACM010000009.1"/>
</dbReference>
<dbReference type="Pfam" id="PF10087">
    <property type="entry name" value="DUF2325"/>
    <property type="match status" value="1"/>
</dbReference>
<dbReference type="EMBL" id="JAMRYU010000001">
    <property type="protein sequence ID" value="MDC4238615.1"/>
    <property type="molecule type" value="Genomic_DNA"/>
</dbReference>
<keyword evidence="3" id="KW-1185">Reference proteome</keyword>
<comment type="caution">
    <text evidence="2">The sequence shown here is derived from an EMBL/GenBank/DDBJ whole genome shotgun (WGS) entry which is preliminary data.</text>
</comment>
<evidence type="ECO:0000256" key="1">
    <source>
        <dbReference type="ARBA" id="ARBA00007189"/>
    </source>
</evidence>
<accession>A0A9X3XFF9</accession>
<name>A0A9X3XFF9_9CLOT</name>
<organism evidence="2 3">
    <name type="scientific">Clostridium tertium</name>
    <dbReference type="NCBI Taxonomy" id="1559"/>
    <lineage>
        <taxon>Bacteria</taxon>
        <taxon>Bacillati</taxon>
        <taxon>Bacillota</taxon>
        <taxon>Clostridia</taxon>
        <taxon>Eubacteriales</taxon>
        <taxon>Clostridiaceae</taxon>
        <taxon>Clostridium</taxon>
    </lineage>
</organism>
<evidence type="ECO:0000313" key="3">
    <source>
        <dbReference type="Proteomes" id="UP001141183"/>
    </source>
</evidence>